<sequence>MHIIFISQTLNVYAMFLVKASTVAFLMALDLGRSYRIIIWISAPYYSRWAKSVKGITSSPFCVGMSAKIRSKESAGPRVGTSISIVKIPMTCRFVRSKELFSDAIDLSICCLNEVCVEIIIANLPPLRKTILGMLSHVLPASVATSIGASSKNQGGQSHRLSIISSSKRRTILDEQDDKWSDRYILDLTHGFFFSSAAMCFLEVFCVVKVG</sequence>
<reference evidence="1 2" key="1">
    <citation type="submission" date="2019-04" db="EMBL/GenBank/DDBJ databases">
        <title>High contiguity whole genome sequence and gene annotation resource for two Venturia nashicola isolates.</title>
        <authorList>
            <person name="Prokchorchik M."/>
            <person name="Won K."/>
            <person name="Lee Y."/>
            <person name="Choi E.D."/>
            <person name="Segonzac C."/>
            <person name="Sohn K.H."/>
        </authorList>
    </citation>
    <scope>NUCLEOTIDE SEQUENCE [LARGE SCALE GENOMIC DNA]</scope>
    <source>
        <strain evidence="1 2">PRI2</strain>
    </source>
</reference>
<dbReference type="STRING" id="86259.A0A4Z1P8T6"/>
<name>A0A4Z1P8T6_9PEZI</name>
<evidence type="ECO:0000313" key="1">
    <source>
        <dbReference type="EMBL" id="TID25697.1"/>
    </source>
</evidence>
<proteinExistence type="predicted"/>
<organism evidence="1 2">
    <name type="scientific">Venturia nashicola</name>
    <dbReference type="NCBI Taxonomy" id="86259"/>
    <lineage>
        <taxon>Eukaryota</taxon>
        <taxon>Fungi</taxon>
        <taxon>Dikarya</taxon>
        <taxon>Ascomycota</taxon>
        <taxon>Pezizomycotina</taxon>
        <taxon>Dothideomycetes</taxon>
        <taxon>Pleosporomycetidae</taxon>
        <taxon>Venturiales</taxon>
        <taxon>Venturiaceae</taxon>
        <taxon>Venturia</taxon>
    </lineage>
</organism>
<comment type="caution">
    <text evidence="1">The sequence shown here is derived from an EMBL/GenBank/DDBJ whole genome shotgun (WGS) entry which is preliminary data.</text>
</comment>
<dbReference type="Proteomes" id="UP000298493">
    <property type="component" value="Unassembled WGS sequence"/>
</dbReference>
<protein>
    <submittedName>
        <fullName evidence="1">Uncharacterized protein</fullName>
    </submittedName>
</protein>
<dbReference type="EMBL" id="SNSC02000003">
    <property type="protein sequence ID" value="TID25697.1"/>
    <property type="molecule type" value="Genomic_DNA"/>
</dbReference>
<gene>
    <name evidence="1" type="ORF">E6O75_ATG03560</name>
</gene>
<evidence type="ECO:0000313" key="2">
    <source>
        <dbReference type="Proteomes" id="UP000298493"/>
    </source>
</evidence>
<accession>A0A4Z1P8T6</accession>
<keyword evidence="2" id="KW-1185">Reference proteome</keyword>
<dbReference type="AlphaFoldDB" id="A0A4Z1P8T6"/>